<dbReference type="EMBL" id="JAUJDW010000043">
    <property type="protein sequence ID" value="KAK0647835.1"/>
    <property type="molecule type" value="Genomic_DNA"/>
</dbReference>
<evidence type="ECO:0000256" key="2">
    <source>
        <dbReference type="SAM" id="Phobius"/>
    </source>
</evidence>
<dbReference type="Proteomes" id="UP001175001">
    <property type="component" value="Unassembled WGS sequence"/>
</dbReference>
<evidence type="ECO:0000256" key="3">
    <source>
        <dbReference type="SAM" id="SignalP"/>
    </source>
</evidence>
<feature type="region of interest" description="Disordered" evidence="1">
    <location>
        <begin position="29"/>
        <end position="65"/>
    </location>
</feature>
<evidence type="ECO:0000313" key="4">
    <source>
        <dbReference type="EMBL" id="KAK0647835.1"/>
    </source>
</evidence>
<keyword evidence="2" id="KW-1133">Transmembrane helix</keyword>
<name>A0AA39YB74_9PEZI</name>
<organism evidence="4 5">
    <name type="scientific">Lasiodiplodia hormozganensis</name>
    <dbReference type="NCBI Taxonomy" id="869390"/>
    <lineage>
        <taxon>Eukaryota</taxon>
        <taxon>Fungi</taxon>
        <taxon>Dikarya</taxon>
        <taxon>Ascomycota</taxon>
        <taxon>Pezizomycotina</taxon>
        <taxon>Dothideomycetes</taxon>
        <taxon>Dothideomycetes incertae sedis</taxon>
        <taxon>Botryosphaeriales</taxon>
        <taxon>Botryosphaeriaceae</taxon>
        <taxon>Lasiodiplodia</taxon>
    </lineage>
</organism>
<accession>A0AA39YB74</accession>
<keyword evidence="2" id="KW-0472">Membrane</keyword>
<keyword evidence="5" id="KW-1185">Reference proteome</keyword>
<comment type="caution">
    <text evidence="4">The sequence shown here is derived from an EMBL/GenBank/DDBJ whole genome shotgun (WGS) entry which is preliminary data.</text>
</comment>
<evidence type="ECO:0008006" key="6">
    <source>
        <dbReference type="Google" id="ProtNLM"/>
    </source>
</evidence>
<feature type="chain" id="PRO_5041465896" description="Transmembrane protein" evidence="3">
    <location>
        <begin position="30"/>
        <end position="221"/>
    </location>
</feature>
<reference evidence="4" key="1">
    <citation type="submission" date="2023-06" db="EMBL/GenBank/DDBJ databases">
        <title>Multi-omics analyses reveal the molecular pathogenesis toolkit of Lasiodiplodia hormozganensis, a cross-kingdom pathogen.</title>
        <authorList>
            <person name="Felix C."/>
            <person name="Meneses R."/>
            <person name="Goncalves M.F.M."/>
            <person name="Tilleman L."/>
            <person name="Duarte A.S."/>
            <person name="Jorrin-Novo J.V."/>
            <person name="Van De Peer Y."/>
            <person name="Deforce D."/>
            <person name="Van Nieuwerburgh F."/>
            <person name="Esteves A.C."/>
            <person name="Alves A."/>
        </authorList>
    </citation>
    <scope>NUCLEOTIDE SEQUENCE</scope>
    <source>
        <strain evidence="4">CBS 339.90</strain>
    </source>
</reference>
<evidence type="ECO:0000256" key="1">
    <source>
        <dbReference type="SAM" id="MobiDB-lite"/>
    </source>
</evidence>
<keyword evidence="2" id="KW-0812">Transmembrane</keyword>
<proteinExistence type="predicted"/>
<evidence type="ECO:0000313" key="5">
    <source>
        <dbReference type="Proteomes" id="UP001175001"/>
    </source>
</evidence>
<protein>
    <recommendedName>
        <fullName evidence="6">Transmembrane protein</fullName>
    </recommendedName>
</protein>
<feature type="signal peptide" evidence="3">
    <location>
        <begin position="1"/>
        <end position="29"/>
    </location>
</feature>
<keyword evidence="3" id="KW-0732">Signal</keyword>
<dbReference type="AlphaFoldDB" id="A0AA39YB74"/>
<feature type="transmembrane region" description="Helical" evidence="2">
    <location>
        <begin position="74"/>
        <end position="97"/>
    </location>
</feature>
<gene>
    <name evidence="4" type="ORF">DIS24_g7355</name>
</gene>
<sequence>MRSSRLPLTLRISTSTAVLLYVCTSCVSAQSPSSSSPSSTTTTSNPTPSPSPPSDDHIDPNSISTGNSGLSNGAVAALSACGGFVFVFCIAATLFIWNRRATRDMPDVQELVLSDGEGEAGRQQRAIMAGPLSSSSRMSDGPPPLTPPEAVYRPDSGGAGTMRKKGSYASDDDYDLEEKGLGGVRGGLRQAGGRDWAEELEGDEEAVLQAAVARVVSGKSY</sequence>
<feature type="compositionally biased region" description="Low complexity" evidence="1">
    <location>
        <begin position="31"/>
        <end position="46"/>
    </location>
</feature>
<feature type="region of interest" description="Disordered" evidence="1">
    <location>
        <begin position="150"/>
        <end position="174"/>
    </location>
</feature>